<feature type="transmembrane region" description="Helical" evidence="5">
    <location>
        <begin position="152"/>
        <end position="173"/>
    </location>
</feature>
<feature type="transmembrane region" description="Helical" evidence="5">
    <location>
        <begin position="120"/>
        <end position="140"/>
    </location>
</feature>
<reference evidence="6" key="2">
    <citation type="submission" date="2023-01" db="EMBL/GenBank/DDBJ databases">
        <authorList>
            <person name="Petersen C."/>
        </authorList>
    </citation>
    <scope>NUCLEOTIDE SEQUENCE</scope>
    <source>
        <strain evidence="6">IBT 15450</strain>
    </source>
</reference>
<name>A0AAD6I999_PENCN</name>
<keyword evidence="4 5" id="KW-0472">Membrane</keyword>
<dbReference type="Proteomes" id="UP001219568">
    <property type="component" value="Unassembled WGS sequence"/>
</dbReference>
<dbReference type="EMBL" id="JAQJZL010000009">
    <property type="protein sequence ID" value="KAJ6038159.1"/>
    <property type="molecule type" value="Genomic_DNA"/>
</dbReference>
<dbReference type="PANTHER" id="PTHR23502:SF34">
    <property type="entry name" value="PROTEIN HOL1"/>
    <property type="match status" value="1"/>
</dbReference>
<evidence type="ECO:0000256" key="4">
    <source>
        <dbReference type="ARBA" id="ARBA00023136"/>
    </source>
</evidence>
<dbReference type="GO" id="GO:0005886">
    <property type="term" value="C:plasma membrane"/>
    <property type="evidence" value="ECO:0007669"/>
    <property type="project" value="TreeGrafter"/>
</dbReference>
<sequence length="193" mass="21424">MQVSAIIGFTLATFGGGYVCDLITARMIKRNRGVFVPELRLWHSPVTGDYTGHSSQSDSAWVSSSTSLHLFSLCLTPVDPGFDDESADTAWRSVAFGAVYAPNVTVTYLVDCYPAFASEVLVIVNVAKNAIAFVFLYVAVDWVQLKGWIQVYMIIFMVVSLPMVLTIPLYFWGDRARQLFIRMSSREAKAAMI</sequence>
<evidence type="ECO:0000256" key="1">
    <source>
        <dbReference type="ARBA" id="ARBA00004141"/>
    </source>
</evidence>
<organism evidence="6 7">
    <name type="scientific">Penicillium canescens</name>
    <dbReference type="NCBI Taxonomy" id="5083"/>
    <lineage>
        <taxon>Eukaryota</taxon>
        <taxon>Fungi</taxon>
        <taxon>Dikarya</taxon>
        <taxon>Ascomycota</taxon>
        <taxon>Pezizomycotina</taxon>
        <taxon>Eurotiomycetes</taxon>
        <taxon>Eurotiomycetidae</taxon>
        <taxon>Eurotiales</taxon>
        <taxon>Aspergillaceae</taxon>
        <taxon>Penicillium</taxon>
    </lineage>
</organism>
<comment type="subcellular location">
    <subcellularLocation>
        <location evidence="1">Membrane</location>
        <topology evidence="1">Multi-pass membrane protein</topology>
    </subcellularLocation>
</comment>
<feature type="transmembrane region" description="Helical" evidence="5">
    <location>
        <begin position="6"/>
        <end position="25"/>
    </location>
</feature>
<evidence type="ECO:0000313" key="6">
    <source>
        <dbReference type="EMBL" id="KAJ6038159.1"/>
    </source>
</evidence>
<evidence type="ECO:0000256" key="5">
    <source>
        <dbReference type="SAM" id="Phobius"/>
    </source>
</evidence>
<keyword evidence="3 5" id="KW-1133">Transmembrane helix</keyword>
<keyword evidence="2 5" id="KW-0812">Transmembrane</keyword>
<keyword evidence="7" id="KW-1185">Reference proteome</keyword>
<dbReference type="PANTHER" id="PTHR23502">
    <property type="entry name" value="MAJOR FACILITATOR SUPERFAMILY"/>
    <property type="match status" value="1"/>
</dbReference>
<evidence type="ECO:0000256" key="2">
    <source>
        <dbReference type="ARBA" id="ARBA00022692"/>
    </source>
</evidence>
<reference evidence="6" key="1">
    <citation type="journal article" date="2023" name="IMA Fungus">
        <title>Comparative genomic study of the Penicillium genus elucidates a diverse pangenome and 15 lateral gene transfer events.</title>
        <authorList>
            <person name="Petersen C."/>
            <person name="Sorensen T."/>
            <person name="Nielsen M.R."/>
            <person name="Sondergaard T.E."/>
            <person name="Sorensen J.L."/>
            <person name="Fitzpatrick D.A."/>
            <person name="Frisvad J.C."/>
            <person name="Nielsen K.L."/>
        </authorList>
    </citation>
    <scope>NUCLEOTIDE SEQUENCE</scope>
    <source>
        <strain evidence="6">IBT 15450</strain>
    </source>
</reference>
<protein>
    <submittedName>
        <fullName evidence="6">MFS transporter</fullName>
    </submittedName>
</protein>
<evidence type="ECO:0000256" key="3">
    <source>
        <dbReference type="ARBA" id="ARBA00022989"/>
    </source>
</evidence>
<gene>
    <name evidence="6" type="ORF">N7460_007930</name>
</gene>
<dbReference type="GO" id="GO:0022857">
    <property type="term" value="F:transmembrane transporter activity"/>
    <property type="evidence" value="ECO:0007669"/>
    <property type="project" value="TreeGrafter"/>
</dbReference>
<evidence type="ECO:0000313" key="7">
    <source>
        <dbReference type="Proteomes" id="UP001219568"/>
    </source>
</evidence>
<accession>A0AAD6I999</accession>
<dbReference type="AlphaFoldDB" id="A0AAD6I999"/>
<proteinExistence type="predicted"/>
<comment type="caution">
    <text evidence="6">The sequence shown here is derived from an EMBL/GenBank/DDBJ whole genome shotgun (WGS) entry which is preliminary data.</text>
</comment>